<comment type="subcellular location">
    <subcellularLocation>
        <location evidence="8">Cell membrane</location>
        <topology evidence="8">Peripheral membrane protein</topology>
    </subcellularLocation>
    <subcellularLocation>
        <location evidence="1">Membrane</location>
    </subcellularLocation>
</comment>
<dbReference type="SUPFAM" id="SSF47928">
    <property type="entry name" value="N-terminal domain of the delta subunit of the F1F0-ATP synthase"/>
    <property type="match status" value="1"/>
</dbReference>
<comment type="similarity">
    <text evidence="8">Belongs to the ATPase delta chain family.</text>
</comment>
<keyword evidence="7 8" id="KW-0066">ATP synthesis</keyword>
<dbReference type="GO" id="GO:0046933">
    <property type="term" value="F:proton-transporting ATP synthase activity, rotational mechanism"/>
    <property type="evidence" value="ECO:0007669"/>
    <property type="project" value="UniProtKB-UniRule"/>
</dbReference>
<evidence type="ECO:0000313" key="10">
    <source>
        <dbReference type="Proteomes" id="UP000067625"/>
    </source>
</evidence>
<proteinExistence type="inferred from homology"/>
<dbReference type="RefSeq" id="WP_053604539.1">
    <property type="nucleotide sequence ID" value="NZ_CP012600.1"/>
</dbReference>
<dbReference type="OrthoDB" id="9802471at2"/>
<dbReference type="PANTHER" id="PTHR11910">
    <property type="entry name" value="ATP SYNTHASE DELTA CHAIN"/>
    <property type="match status" value="1"/>
</dbReference>
<dbReference type="Gene3D" id="1.10.520.20">
    <property type="entry name" value="N-terminal domain of the delta subunit of the F1F0-ATP synthase"/>
    <property type="match status" value="1"/>
</dbReference>
<keyword evidence="10" id="KW-1185">Reference proteome</keyword>
<evidence type="ECO:0000256" key="1">
    <source>
        <dbReference type="ARBA" id="ARBA00004370"/>
    </source>
</evidence>
<evidence type="ECO:0000313" key="9">
    <source>
        <dbReference type="EMBL" id="ALC82728.1"/>
    </source>
</evidence>
<dbReference type="InterPro" id="IPR020781">
    <property type="entry name" value="ATPase_OSCP/d_CS"/>
</dbReference>
<evidence type="ECO:0000256" key="2">
    <source>
        <dbReference type="ARBA" id="ARBA00022448"/>
    </source>
</evidence>
<dbReference type="PROSITE" id="PS00389">
    <property type="entry name" value="ATPASE_DELTA"/>
    <property type="match status" value="1"/>
</dbReference>
<comment type="function">
    <text evidence="8">F(1)F(0) ATP synthase produces ATP from ADP in the presence of a proton or sodium gradient. F-type ATPases consist of two structural domains, F(1) containing the extramembraneous catalytic core and F(0) containing the membrane proton channel, linked together by a central stalk and a peripheral stalk. During catalysis, ATP synthesis in the catalytic domain of F(1) is coupled via a rotary mechanism of the central stalk subunits to proton translocation.</text>
</comment>
<name>A0A0M4GAV9_9BACI</name>
<gene>
    <name evidence="8" type="primary">atpH</name>
    <name evidence="9" type="ORF">AM592_14920</name>
</gene>
<dbReference type="STRING" id="1441095.AM592_14920"/>
<dbReference type="NCBIfam" id="TIGR01145">
    <property type="entry name" value="ATP_synt_delta"/>
    <property type="match status" value="1"/>
</dbReference>
<dbReference type="AlphaFoldDB" id="A0A0M4GAV9"/>
<reference evidence="10" key="1">
    <citation type="submission" date="2015-08" db="EMBL/GenBank/DDBJ databases">
        <title>Genome sequencing project for genomic taxonomy and phylogenomics of Bacillus-like bacteria.</title>
        <authorList>
            <person name="Liu B."/>
            <person name="Wang J."/>
            <person name="Zhu Y."/>
            <person name="Liu G."/>
            <person name="Chen Q."/>
            <person name="Chen Z."/>
            <person name="Lan J."/>
            <person name="Che J."/>
            <person name="Ge C."/>
            <person name="Shi H."/>
            <person name="Pan Z."/>
            <person name="Liu X."/>
        </authorList>
    </citation>
    <scope>NUCLEOTIDE SEQUENCE [LARGE SCALE GENOMIC DNA]</scope>
    <source>
        <strain evidence="10">FJAT-4402</strain>
    </source>
</reference>
<dbReference type="GO" id="GO:0045259">
    <property type="term" value="C:proton-transporting ATP synthase complex"/>
    <property type="evidence" value="ECO:0007669"/>
    <property type="project" value="UniProtKB-KW"/>
</dbReference>
<comment type="function">
    <text evidence="8">This protein is part of the stalk that links CF(0) to CF(1). It either transmits conformational changes from CF(0) to CF(1) or is implicated in proton conduction.</text>
</comment>
<dbReference type="NCBIfam" id="NF004403">
    <property type="entry name" value="PRK05758.2-4"/>
    <property type="match status" value="1"/>
</dbReference>
<evidence type="ECO:0000256" key="8">
    <source>
        <dbReference type="HAMAP-Rule" id="MF_01416"/>
    </source>
</evidence>
<keyword evidence="6 8" id="KW-0139">CF(1)</keyword>
<keyword evidence="2 8" id="KW-0813">Transport</keyword>
<sequence>MSGSDISKPYATALFEIALKRSALNEIEEELQVVREVFLAENQLINLLLNPKVSAESKKTLIKKSFAAISEPVLNTLFLMIDRHRIRAIPELAVDFSSLANKIREREDAIVYSIKPLQEKELTALSEVFAKKAGVFSLRVRNEIDPDLIGGVKIRIGNRIYDGSISGKLARIERQLSGEIS</sequence>
<evidence type="ECO:0000256" key="6">
    <source>
        <dbReference type="ARBA" id="ARBA00023196"/>
    </source>
</evidence>
<keyword evidence="4 8" id="KW-0406">Ion transport</keyword>
<dbReference type="InterPro" id="IPR026015">
    <property type="entry name" value="ATP_synth_OSCP/delta_N_sf"/>
</dbReference>
<organism evidence="9 10">
    <name type="scientific">Bacillus gobiensis</name>
    <dbReference type="NCBI Taxonomy" id="1441095"/>
    <lineage>
        <taxon>Bacteria</taxon>
        <taxon>Bacillati</taxon>
        <taxon>Bacillota</taxon>
        <taxon>Bacilli</taxon>
        <taxon>Bacillales</taxon>
        <taxon>Bacillaceae</taxon>
        <taxon>Bacillus</taxon>
    </lineage>
</organism>
<protein>
    <recommendedName>
        <fullName evidence="8">ATP synthase subunit delta</fullName>
    </recommendedName>
    <alternativeName>
        <fullName evidence="8">ATP synthase F(1) sector subunit delta</fullName>
    </alternativeName>
    <alternativeName>
        <fullName evidence="8">F-type ATPase subunit delta</fullName>
        <shortName evidence="8">F-ATPase subunit delta</shortName>
    </alternativeName>
</protein>
<dbReference type="EMBL" id="CP012600">
    <property type="protein sequence ID" value="ALC82728.1"/>
    <property type="molecule type" value="Genomic_DNA"/>
</dbReference>
<dbReference type="Proteomes" id="UP000067625">
    <property type="component" value="Chromosome"/>
</dbReference>
<dbReference type="HAMAP" id="MF_01416">
    <property type="entry name" value="ATP_synth_delta_bact"/>
    <property type="match status" value="1"/>
</dbReference>
<dbReference type="GO" id="GO:0005886">
    <property type="term" value="C:plasma membrane"/>
    <property type="evidence" value="ECO:0007669"/>
    <property type="project" value="UniProtKB-SubCell"/>
</dbReference>
<keyword evidence="3 8" id="KW-0375">Hydrogen ion transport</keyword>
<accession>A0A0M4GAV9</accession>
<keyword evidence="5 8" id="KW-0472">Membrane</keyword>
<evidence type="ECO:0000256" key="7">
    <source>
        <dbReference type="ARBA" id="ARBA00023310"/>
    </source>
</evidence>
<dbReference type="PRINTS" id="PR00125">
    <property type="entry name" value="ATPASEDELTA"/>
</dbReference>
<evidence type="ECO:0000256" key="3">
    <source>
        <dbReference type="ARBA" id="ARBA00022781"/>
    </source>
</evidence>
<evidence type="ECO:0000256" key="5">
    <source>
        <dbReference type="ARBA" id="ARBA00023136"/>
    </source>
</evidence>
<reference evidence="9 10" key="2">
    <citation type="journal article" date="2016" name="Int. J. Syst. Evol. Microbiol.">
        <title>Bacillus gobiensis sp. nov., isolated from a soil sample.</title>
        <authorList>
            <person name="Liu B."/>
            <person name="Liu G.H."/>
            <person name="Cetin S."/>
            <person name="Schumann P."/>
            <person name="Pan Z.Z."/>
            <person name="Chen Q.Q."/>
        </authorList>
    </citation>
    <scope>NUCLEOTIDE SEQUENCE [LARGE SCALE GENOMIC DNA]</scope>
    <source>
        <strain evidence="9 10">FJAT-4402</strain>
    </source>
</reference>
<dbReference type="PATRIC" id="fig|1441095.3.peg.3293"/>
<dbReference type="Pfam" id="PF00213">
    <property type="entry name" value="OSCP"/>
    <property type="match status" value="1"/>
</dbReference>
<keyword evidence="8" id="KW-1003">Cell membrane</keyword>
<evidence type="ECO:0000256" key="4">
    <source>
        <dbReference type="ARBA" id="ARBA00023065"/>
    </source>
</evidence>
<dbReference type="InterPro" id="IPR000711">
    <property type="entry name" value="ATPase_OSCP/dsu"/>
</dbReference>